<comment type="caution">
    <text evidence="1">The sequence shown here is derived from an EMBL/GenBank/DDBJ whole genome shotgun (WGS) entry which is preliminary data.</text>
</comment>
<keyword evidence="2" id="KW-1185">Reference proteome</keyword>
<evidence type="ECO:0000313" key="1">
    <source>
        <dbReference type="EMBL" id="GBP36079.1"/>
    </source>
</evidence>
<dbReference type="AlphaFoldDB" id="A0A4C1VBS3"/>
<evidence type="ECO:0000313" key="2">
    <source>
        <dbReference type="Proteomes" id="UP000299102"/>
    </source>
</evidence>
<organism evidence="1 2">
    <name type="scientific">Eumeta variegata</name>
    <name type="common">Bagworm moth</name>
    <name type="synonym">Eumeta japonica</name>
    <dbReference type="NCBI Taxonomy" id="151549"/>
    <lineage>
        <taxon>Eukaryota</taxon>
        <taxon>Metazoa</taxon>
        <taxon>Ecdysozoa</taxon>
        <taxon>Arthropoda</taxon>
        <taxon>Hexapoda</taxon>
        <taxon>Insecta</taxon>
        <taxon>Pterygota</taxon>
        <taxon>Neoptera</taxon>
        <taxon>Endopterygota</taxon>
        <taxon>Lepidoptera</taxon>
        <taxon>Glossata</taxon>
        <taxon>Ditrysia</taxon>
        <taxon>Tineoidea</taxon>
        <taxon>Psychidae</taxon>
        <taxon>Oiketicinae</taxon>
        <taxon>Eumeta</taxon>
    </lineage>
</organism>
<sequence>MVPHENPRAITTPVTVPGYDLKKRSGCLLYGLYLNPFLGSHGKLIRGDVDDPANWRWQGRSPKPLQALRGFNSDGT</sequence>
<dbReference type="Proteomes" id="UP000299102">
    <property type="component" value="Unassembled WGS sequence"/>
</dbReference>
<gene>
    <name evidence="1" type="ORF">EVAR_93770_1</name>
</gene>
<accession>A0A4C1VBS3</accession>
<protein>
    <submittedName>
        <fullName evidence="1">Uncharacterized protein</fullName>
    </submittedName>
</protein>
<reference evidence="1 2" key="1">
    <citation type="journal article" date="2019" name="Commun. Biol.">
        <title>The bagworm genome reveals a unique fibroin gene that provides high tensile strength.</title>
        <authorList>
            <person name="Kono N."/>
            <person name="Nakamura H."/>
            <person name="Ohtoshi R."/>
            <person name="Tomita M."/>
            <person name="Numata K."/>
            <person name="Arakawa K."/>
        </authorList>
    </citation>
    <scope>NUCLEOTIDE SEQUENCE [LARGE SCALE GENOMIC DNA]</scope>
</reference>
<name>A0A4C1VBS3_EUMVA</name>
<proteinExistence type="predicted"/>
<dbReference type="EMBL" id="BGZK01000314">
    <property type="protein sequence ID" value="GBP36079.1"/>
    <property type="molecule type" value="Genomic_DNA"/>
</dbReference>